<dbReference type="AlphaFoldDB" id="A0A1H0I578"/>
<name>A0A1H0I578_9ACTN</name>
<keyword evidence="1" id="KW-0812">Transmembrane</keyword>
<sequence>MHMGVSGQGPVMEDERRTVWEEQPVGTPRLPDPVRAAAVRAVLIAAVALVETVVAVLLAAGHSWLSAPMTLCTVLTSVVASWAVLDVWVTRQVWNQRNGVVSSPSSAARALRKERRRARRAARAAARGRRGRPHILHMHRV</sequence>
<dbReference type="EMBL" id="FNIE01000008">
    <property type="protein sequence ID" value="SDO26587.1"/>
    <property type="molecule type" value="Genomic_DNA"/>
</dbReference>
<keyword evidence="1" id="KW-1133">Transmembrane helix</keyword>
<feature type="transmembrane region" description="Helical" evidence="1">
    <location>
        <begin position="67"/>
        <end position="89"/>
    </location>
</feature>
<reference evidence="2 3" key="1">
    <citation type="submission" date="2016-10" db="EMBL/GenBank/DDBJ databases">
        <authorList>
            <person name="de Groot N.N."/>
        </authorList>
    </citation>
    <scope>NUCLEOTIDE SEQUENCE [LARGE SCALE GENOMIC DNA]</scope>
    <source>
        <strain evidence="2 3">CGMCC 4.2022</strain>
    </source>
</reference>
<accession>A0A1H0I578</accession>
<protein>
    <submittedName>
        <fullName evidence="2">Uncharacterized protein</fullName>
    </submittedName>
</protein>
<evidence type="ECO:0000313" key="3">
    <source>
        <dbReference type="Proteomes" id="UP000199341"/>
    </source>
</evidence>
<proteinExistence type="predicted"/>
<feature type="transmembrane region" description="Helical" evidence="1">
    <location>
        <begin position="37"/>
        <end position="61"/>
    </location>
</feature>
<organism evidence="2 3">
    <name type="scientific">Actinacidiphila guanduensis</name>
    <dbReference type="NCBI Taxonomy" id="310781"/>
    <lineage>
        <taxon>Bacteria</taxon>
        <taxon>Bacillati</taxon>
        <taxon>Actinomycetota</taxon>
        <taxon>Actinomycetes</taxon>
        <taxon>Kitasatosporales</taxon>
        <taxon>Streptomycetaceae</taxon>
        <taxon>Actinacidiphila</taxon>
    </lineage>
</organism>
<evidence type="ECO:0000313" key="2">
    <source>
        <dbReference type="EMBL" id="SDO26587.1"/>
    </source>
</evidence>
<dbReference type="OrthoDB" id="4334012at2"/>
<evidence type="ECO:0000256" key="1">
    <source>
        <dbReference type="SAM" id="Phobius"/>
    </source>
</evidence>
<dbReference type="Proteomes" id="UP000199341">
    <property type="component" value="Unassembled WGS sequence"/>
</dbReference>
<dbReference type="STRING" id="310781.SAMN05216259_108346"/>
<keyword evidence="1" id="KW-0472">Membrane</keyword>
<keyword evidence="3" id="KW-1185">Reference proteome</keyword>
<gene>
    <name evidence="2" type="ORF">SAMN05216259_108346</name>
</gene>